<sequence>MMKMSHERGKAVQVYNDNVGLFHDYYRTSSDVRCKEHPQQSPVGVCAYCLEERLLNLVCSDCGVQRRSSCSCSEIASGRRSSCGGGGGGRVSFLIENEHKEQVPNYPSKSEEMFLIKRSNSSSVEMKKKNGFWRIGRLFKKKREGDCNTRGESEGGGGRVDGKSDDFWIVDYTGVSRSRSLCSFRGGGLIGSEDGTDSMSFSGGRSSGFNAGDAGFIGANKRAFSLKESNFTGGDDGSGFIDFQAESKENSPANSCLLTMDESGNRKSRRSFKGWRWIFKAPEK</sequence>
<evidence type="ECO:0000313" key="2">
    <source>
        <dbReference type="EMBL" id="KAK8488703.1"/>
    </source>
</evidence>
<keyword evidence="3" id="KW-1185">Reference proteome</keyword>
<gene>
    <name evidence="2" type="ORF">V6N11_019867</name>
</gene>
<dbReference type="EMBL" id="JBBPBN010000342">
    <property type="protein sequence ID" value="KAK8488703.1"/>
    <property type="molecule type" value="Genomic_DNA"/>
</dbReference>
<dbReference type="PANTHER" id="PTHR34197">
    <property type="entry name" value="OS04G0591300 PROTEIN"/>
    <property type="match status" value="1"/>
</dbReference>
<comment type="caution">
    <text evidence="2">The sequence shown here is derived from an EMBL/GenBank/DDBJ whole genome shotgun (WGS) entry which is preliminary data.</text>
</comment>
<dbReference type="Proteomes" id="UP001396334">
    <property type="component" value="Unassembled WGS sequence"/>
</dbReference>
<feature type="region of interest" description="Disordered" evidence="1">
    <location>
        <begin position="248"/>
        <end position="270"/>
    </location>
</feature>
<dbReference type="PANTHER" id="PTHR34197:SF3">
    <property type="entry name" value="DUF740 FAMILY PROTEIN"/>
    <property type="match status" value="1"/>
</dbReference>
<accession>A0ABR2A6P2</accession>
<protein>
    <submittedName>
        <fullName evidence="2">Uncharacterized protein</fullName>
    </submittedName>
</protein>
<evidence type="ECO:0000256" key="1">
    <source>
        <dbReference type="SAM" id="MobiDB-lite"/>
    </source>
</evidence>
<name>A0ABR2A6P2_9ROSI</name>
<reference evidence="2 3" key="1">
    <citation type="journal article" date="2024" name="G3 (Bethesda)">
        <title>Genome assembly of Hibiscus sabdariffa L. provides insights into metabolisms of medicinal natural products.</title>
        <authorList>
            <person name="Kim T."/>
        </authorList>
    </citation>
    <scope>NUCLEOTIDE SEQUENCE [LARGE SCALE GENOMIC DNA]</scope>
    <source>
        <strain evidence="2">TK-2024</strain>
        <tissue evidence="2">Old leaves</tissue>
    </source>
</reference>
<organism evidence="2 3">
    <name type="scientific">Hibiscus sabdariffa</name>
    <name type="common">roselle</name>
    <dbReference type="NCBI Taxonomy" id="183260"/>
    <lineage>
        <taxon>Eukaryota</taxon>
        <taxon>Viridiplantae</taxon>
        <taxon>Streptophyta</taxon>
        <taxon>Embryophyta</taxon>
        <taxon>Tracheophyta</taxon>
        <taxon>Spermatophyta</taxon>
        <taxon>Magnoliopsida</taxon>
        <taxon>eudicotyledons</taxon>
        <taxon>Gunneridae</taxon>
        <taxon>Pentapetalae</taxon>
        <taxon>rosids</taxon>
        <taxon>malvids</taxon>
        <taxon>Malvales</taxon>
        <taxon>Malvaceae</taxon>
        <taxon>Malvoideae</taxon>
        <taxon>Hibiscus</taxon>
    </lineage>
</organism>
<proteinExistence type="predicted"/>
<evidence type="ECO:0000313" key="3">
    <source>
        <dbReference type="Proteomes" id="UP001396334"/>
    </source>
</evidence>